<keyword evidence="12" id="KW-1133">Transmembrane helix</keyword>
<keyword evidence="6 20" id="KW-0444">Lipid biosynthesis</keyword>
<keyword evidence="11" id="KW-0460">Magnesium</keyword>
<evidence type="ECO:0000256" key="2">
    <source>
        <dbReference type="ARBA" id="ARBA00001946"/>
    </source>
</evidence>
<keyword evidence="13 20" id="KW-0443">Lipid metabolism</keyword>
<accession>H0GQ29</accession>
<evidence type="ECO:0000256" key="12">
    <source>
        <dbReference type="ARBA" id="ARBA00022989"/>
    </source>
</evidence>
<comment type="cofactor">
    <cofactor evidence="1">
        <name>Mn(2+)</name>
        <dbReference type="ChEBI" id="CHEBI:29035"/>
    </cofactor>
</comment>
<dbReference type="EC" id="2.7.8.11" evidence="5 20"/>
<proteinExistence type="inferred from homology"/>
<evidence type="ECO:0000313" key="21">
    <source>
        <dbReference type="EMBL" id="EHN04115.1"/>
    </source>
</evidence>
<comment type="similarity">
    <text evidence="4 20">Belongs to the CDP-alcohol phosphatidyltransferase class-I family.</text>
</comment>
<keyword evidence="7 20" id="KW-0808">Transferase</keyword>
<dbReference type="HOGENOM" id="CLU_067602_0_0_1"/>
<evidence type="ECO:0000256" key="7">
    <source>
        <dbReference type="ARBA" id="ARBA00022679"/>
    </source>
</evidence>
<keyword evidence="17 20" id="KW-1208">Phospholipid metabolism</keyword>
<keyword evidence="14 20" id="KW-0472">Membrane</keyword>
<dbReference type="Pfam" id="PF01066">
    <property type="entry name" value="CDP-OH_P_transf"/>
    <property type="match status" value="1"/>
</dbReference>
<dbReference type="AlphaFoldDB" id="H0GQ29"/>
<dbReference type="GO" id="GO:0005789">
    <property type="term" value="C:endoplasmic reticulum membrane"/>
    <property type="evidence" value="ECO:0007669"/>
    <property type="project" value="UniProtKB-SubCell"/>
</dbReference>
<comment type="cofactor">
    <cofactor evidence="2">
        <name>Mg(2+)</name>
        <dbReference type="ChEBI" id="CHEBI:18420"/>
    </cofactor>
</comment>
<evidence type="ECO:0000256" key="3">
    <source>
        <dbReference type="ARBA" id="ARBA00004477"/>
    </source>
</evidence>
<dbReference type="GO" id="GO:0003881">
    <property type="term" value="F:CDP-diacylglycerol-inositol 3-phosphatidyltransferase activity"/>
    <property type="evidence" value="ECO:0007669"/>
    <property type="project" value="UniProtKB-UniRule"/>
</dbReference>
<dbReference type="PIRSF" id="PIRSF000848">
    <property type="entry name" value="CDP_diag_ino_3_P"/>
    <property type="match status" value="1"/>
</dbReference>
<gene>
    <name evidence="21" type="ORF">VIN7_5122</name>
</gene>
<evidence type="ECO:0000256" key="19">
    <source>
        <dbReference type="ARBA" id="ARBA00070582"/>
    </source>
</evidence>
<evidence type="ECO:0000256" key="10">
    <source>
        <dbReference type="ARBA" id="ARBA00022824"/>
    </source>
</evidence>
<keyword evidence="10" id="KW-0256">Endoplasmic reticulum</keyword>
<dbReference type="InterPro" id="IPR000462">
    <property type="entry name" value="CDP-OH_P_trans"/>
</dbReference>
<evidence type="ECO:0000256" key="20">
    <source>
        <dbReference type="PIRNR" id="PIRNR000848"/>
    </source>
</evidence>
<dbReference type="OrthoDB" id="10251079at2759"/>
<name>H0GQ29_SACCK</name>
<dbReference type="InterPro" id="IPR014387">
    <property type="entry name" value="CDP_diag_ino_3_P_euk"/>
</dbReference>
<dbReference type="EMBL" id="AGVY01000050">
    <property type="protein sequence ID" value="EHN04115.1"/>
    <property type="molecule type" value="Genomic_DNA"/>
</dbReference>
<protein>
    <recommendedName>
        <fullName evidence="19 20">CDP-diacylglycerol--inositol 3-phosphatidyltransferase</fullName>
        <ecNumber evidence="5 20">2.7.8.11</ecNumber>
    </recommendedName>
</protein>
<comment type="catalytic activity">
    <reaction evidence="18 20">
        <text>a CDP-1,2-diacyl-sn-glycerol + myo-inositol = a 1,2-diacyl-sn-glycero-3-phospho-(1D-myo-inositol) + CMP + H(+)</text>
        <dbReference type="Rhea" id="RHEA:11580"/>
        <dbReference type="ChEBI" id="CHEBI:15378"/>
        <dbReference type="ChEBI" id="CHEBI:17268"/>
        <dbReference type="ChEBI" id="CHEBI:57880"/>
        <dbReference type="ChEBI" id="CHEBI:58332"/>
        <dbReference type="ChEBI" id="CHEBI:60377"/>
        <dbReference type="EC" id="2.7.8.11"/>
    </reaction>
</comment>
<dbReference type="FunFam" id="1.20.120.1760:FF:000021">
    <property type="entry name" value="CDP-diacylglycerol--inositol 3-phosphatidyltransferase"/>
    <property type="match status" value="1"/>
</dbReference>
<dbReference type="InterPro" id="IPR043130">
    <property type="entry name" value="CDP-OH_PTrfase_TM_dom"/>
</dbReference>
<evidence type="ECO:0000256" key="17">
    <source>
        <dbReference type="ARBA" id="ARBA00023264"/>
    </source>
</evidence>
<evidence type="ECO:0000313" key="22">
    <source>
        <dbReference type="Proteomes" id="UP000009009"/>
    </source>
</evidence>
<dbReference type="Gene3D" id="1.20.120.1760">
    <property type="match status" value="1"/>
</dbReference>
<keyword evidence="9" id="KW-0479">Metal-binding</keyword>
<evidence type="ECO:0000256" key="14">
    <source>
        <dbReference type="ARBA" id="ARBA00023136"/>
    </source>
</evidence>
<dbReference type="PANTHER" id="PTHR15362">
    <property type="entry name" value="PHOSPHATIDYLINOSITOL SYNTHASE"/>
    <property type="match status" value="1"/>
</dbReference>
<evidence type="ECO:0000256" key="9">
    <source>
        <dbReference type="ARBA" id="ARBA00022723"/>
    </source>
</evidence>
<evidence type="ECO:0000256" key="1">
    <source>
        <dbReference type="ARBA" id="ARBA00001936"/>
    </source>
</evidence>
<dbReference type="PANTHER" id="PTHR15362:SF4">
    <property type="entry name" value="CDP-DIACYLGLYCEROL--INOSITOL 3-PHOSPHATIDYLTRANSFERASE"/>
    <property type="match status" value="1"/>
</dbReference>
<evidence type="ECO:0000256" key="11">
    <source>
        <dbReference type="ARBA" id="ARBA00022842"/>
    </source>
</evidence>
<evidence type="ECO:0000256" key="6">
    <source>
        <dbReference type="ARBA" id="ARBA00022516"/>
    </source>
</evidence>
<dbReference type="PhylomeDB" id="H0GQ29"/>
<dbReference type="GO" id="GO:0006661">
    <property type="term" value="P:phosphatidylinositol biosynthetic process"/>
    <property type="evidence" value="ECO:0007669"/>
    <property type="project" value="UniProtKB-ARBA"/>
</dbReference>
<keyword evidence="16" id="KW-0464">Manganese</keyword>
<comment type="subcellular location">
    <subcellularLocation>
        <location evidence="3">Endoplasmic reticulum membrane</location>
        <topology evidence="3">Multi-pass membrane protein</topology>
    </subcellularLocation>
</comment>
<evidence type="ECO:0000256" key="15">
    <source>
        <dbReference type="ARBA" id="ARBA00023209"/>
    </source>
</evidence>
<dbReference type="GO" id="GO:0046872">
    <property type="term" value="F:metal ion binding"/>
    <property type="evidence" value="ECO:0007669"/>
    <property type="project" value="UniProtKB-KW"/>
</dbReference>
<evidence type="ECO:0000256" key="8">
    <source>
        <dbReference type="ARBA" id="ARBA00022692"/>
    </source>
</evidence>
<evidence type="ECO:0000256" key="18">
    <source>
        <dbReference type="ARBA" id="ARBA00050166"/>
    </source>
</evidence>
<organism evidence="21 22">
    <name type="scientific">Saccharomyces cerevisiae x Saccharomyces kudriavzevii (strain VIN7)</name>
    <name type="common">Yeast</name>
    <dbReference type="NCBI Taxonomy" id="1095631"/>
    <lineage>
        <taxon>Eukaryota</taxon>
        <taxon>Fungi</taxon>
        <taxon>Dikarya</taxon>
        <taxon>Ascomycota</taxon>
        <taxon>Saccharomycotina</taxon>
        <taxon>Saccharomycetes</taxon>
        <taxon>Saccharomycetales</taxon>
        <taxon>Saccharomycetaceae</taxon>
        <taxon>Saccharomyces</taxon>
    </lineage>
</organism>
<dbReference type="GO" id="GO:0005794">
    <property type="term" value="C:Golgi apparatus"/>
    <property type="evidence" value="ECO:0007669"/>
    <property type="project" value="TreeGrafter"/>
</dbReference>
<dbReference type="Proteomes" id="UP000009009">
    <property type="component" value="Unassembled WGS sequence"/>
</dbReference>
<reference evidence="21 22" key="1">
    <citation type="journal article" date="2012" name="FEMS Yeast Res.">
        <title>The genome sequence of the wine yeast VIN7 reveals an allotriploid hybrid genome with Saccharomyces cerevisiae and Saccharomyces kudriavzevii origins.</title>
        <authorList>
            <person name="Borneman A.R."/>
            <person name="Desany B.A."/>
            <person name="Riches D."/>
            <person name="Affourtit J.P."/>
            <person name="Forgan A.H."/>
            <person name="Pretorius I.S."/>
            <person name="Egholm M."/>
            <person name="Chambers P.J."/>
        </authorList>
    </citation>
    <scope>NUCLEOTIDE SEQUENCE [LARGE SCALE GENOMIC DNA]</scope>
    <source>
        <strain evidence="21 22">VIN7</strain>
    </source>
</reference>
<keyword evidence="15 20" id="KW-0594">Phospholipid biosynthesis</keyword>
<keyword evidence="8" id="KW-0812">Transmembrane</keyword>
<evidence type="ECO:0000256" key="4">
    <source>
        <dbReference type="ARBA" id="ARBA00010441"/>
    </source>
</evidence>
<sequence>MSSNSTPEKVTAEHVLWYIPNKIGYVRVITAALSFFVMKNHPTAFTWLYSTSCLLDALDGTMARKYNQVSSLDAVLDMVTDRSSTAGLMCFLCVQYPQWCVFFQLMLGLDITSHYMHMYASLSAGKTSHKSVGEGESRLLHLYYTRRDVLFTICAFNELFYAGLYLQLFSNSATFGKWTTIISFPGYVFKQTANVVQLKRAALILADNDAKNANEKNKTYW</sequence>
<keyword evidence="22" id="KW-1185">Reference proteome</keyword>
<evidence type="ECO:0000256" key="13">
    <source>
        <dbReference type="ARBA" id="ARBA00023098"/>
    </source>
</evidence>
<evidence type="ECO:0000256" key="5">
    <source>
        <dbReference type="ARBA" id="ARBA00013212"/>
    </source>
</evidence>
<evidence type="ECO:0000256" key="16">
    <source>
        <dbReference type="ARBA" id="ARBA00023211"/>
    </source>
</evidence>
<comment type="caution">
    <text evidence="21">The sequence shown here is derived from an EMBL/GenBank/DDBJ whole genome shotgun (WGS) entry which is preliminary data.</text>
</comment>